<dbReference type="AlphaFoldDB" id="A0A7X1F9D9"/>
<protein>
    <submittedName>
        <fullName evidence="1">Exov-like protein</fullName>
    </submittedName>
</protein>
<accession>A0A7X1F9D9</accession>
<dbReference type="EMBL" id="JACLAU010000027">
    <property type="protein sequence ID" value="MBC2652842.1"/>
    <property type="molecule type" value="Genomic_DNA"/>
</dbReference>
<sequence length="345" mass="38881">MRVFYYAVTSNFGDHMNSWLWPRLIPELLAQKSNDVLIGIGSLIQADVGKLQGNKIVFGTGSGYGPMPLPSEVRDWRVYCVRGPLSARMLGLPAEKAVVDGAWLVDSLPEFRFRERERRGTVFVPHWTTDLYANWRQPCREAGIRYVSPFLDGAAVLDSIAGAELAIVESLHGAIMADYYRVPWIPVATGERVLSFKWLDFCLSLGLRFRPIHLPITDSIERAIVPAPEDEWSSGVRYMPEAVEADFAEVPRARHTPVSWQYRMKVKAKALARPARTGAWRAINALRETAPLRAAFRPRSQALADLLQAIAQEPSLLSSDSLRERKLEQLTQCLEQFRSDFGVRS</sequence>
<reference evidence="1 2" key="1">
    <citation type="submission" date="2020-08" db="EMBL/GenBank/DDBJ databases">
        <title>The genome sequence of Novosphingobium flavum 4Y4.</title>
        <authorList>
            <person name="Liu Y."/>
        </authorList>
    </citation>
    <scope>NUCLEOTIDE SEQUENCE [LARGE SCALE GENOMIC DNA]</scope>
    <source>
        <strain evidence="1 2">4Y4</strain>
    </source>
</reference>
<keyword evidence="2" id="KW-1185">Reference proteome</keyword>
<comment type="caution">
    <text evidence="1">The sequence shown here is derived from an EMBL/GenBank/DDBJ whole genome shotgun (WGS) entry which is preliminary data.</text>
</comment>
<dbReference type="RefSeq" id="WP_185684229.1">
    <property type="nucleotide sequence ID" value="NZ_JACLAU010000027.1"/>
</dbReference>
<dbReference type="Proteomes" id="UP000520156">
    <property type="component" value="Unassembled WGS sequence"/>
</dbReference>
<evidence type="ECO:0000313" key="2">
    <source>
        <dbReference type="Proteomes" id="UP000520156"/>
    </source>
</evidence>
<proteinExistence type="predicted"/>
<organism evidence="1 2">
    <name type="scientific">Novosphingobium aerophilum</name>
    <dbReference type="NCBI Taxonomy" id="2839843"/>
    <lineage>
        <taxon>Bacteria</taxon>
        <taxon>Pseudomonadati</taxon>
        <taxon>Pseudomonadota</taxon>
        <taxon>Alphaproteobacteria</taxon>
        <taxon>Sphingomonadales</taxon>
        <taxon>Sphingomonadaceae</taxon>
        <taxon>Novosphingobium</taxon>
    </lineage>
</organism>
<evidence type="ECO:0000313" key="1">
    <source>
        <dbReference type="EMBL" id="MBC2652842.1"/>
    </source>
</evidence>
<name>A0A7X1F9D9_9SPHN</name>
<gene>
    <name evidence="1" type="ORF">H7F49_14180</name>
</gene>